<evidence type="ECO:0000313" key="1">
    <source>
        <dbReference type="EMBL" id="SFB48615.1"/>
    </source>
</evidence>
<reference evidence="2 4" key="2">
    <citation type="submission" date="2016-10" db="EMBL/GenBank/DDBJ databases">
        <authorList>
            <person name="de Groot N.N."/>
        </authorList>
    </citation>
    <scope>NUCLEOTIDE SEQUENCE [LARGE SCALE GENOMIC DNA]</scope>
    <source>
        <strain evidence="2 4">DSM 381</strain>
    </source>
</reference>
<name>A0A1I4EYS9_9GAMM</name>
<dbReference type="AlphaFoldDB" id="A0A1I4EYS9"/>
<proteinExistence type="predicted"/>
<dbReference type="EMBL" id="FOSX01000056">
    <property type="protein sequence ID" value="SFL09727.1"/>
    <property type="molecule type" value="Genomic_DNA"/>
</dbReference>
<sequence>MSDLPDQNNSKEISPDAKVTGTVTYRNLSPEDRKKVKAIAKKKAKEKGIIINIIEK</sequence>
<accession>A0A1I4EYS9</accession>
<evidence type="ECO:0000313" key="3">
    <source>
        <dbReference type="Proteomes" id="UP000198861"/>
    </source>
</evidence>
<dbReference type="EMBL" id="FOKJ01000058">
    <property type="protein sequence ID" value="SFB48615.1"/>
    <property type="molecule type" value="Genomic_DNA"/>
</dbReference>
<gene>
    <name evidence="1" type="ORF">SAMN04244571_03158</name>
    <name evidence="2" type="ORF">SAMN04244574_03090</name>
</gene>
<dbReference type="RefSeq" id="WP_170854523.1">
    <property type="nucleotide sequence ID" value="NZ_FOKJ01000058.1"/>
</dbReference>
<reference evidence="1 3" key="1">
    <citation type="submission" date="2016-10" db="EMBL/GenBank/DDBJ databases">
        <authorList>
            <person name="Varghese N."/>
            <person name="Submissions S."/>
        </authorList>
    </citation>
    <scope>NUCLEOTIDE SEQUENCE [LARGE SCALE GENOMIC DNA]</scope>
    <source>
        <strain evidence="1 3">DSM 282</strain>
    </source>
</reference>
<dbReference type="Proteomes" id="UP000198861">
    <property type="component" value="Unassembled WGS sequence"/>
</dbReference>
<evidence type="ECO:0000313" key="4">
    <source>
        <dbReference type="Proteomes" id="UP000199579"/>
    </source>
</evidence>
<evidence type="ECO:0000313" key="2">
    <source>
        <dbReference type="EMBL" id="SFL09727.1"/>
    </source>
</evidence>
<dbReference type="Proteomes" id="UP000199579">
    <property type="component" value="Unassembled WGS sequence"/>
</dbReference>
<protein>
    <submittedName>
        <fullName evidence="2">Uncharacterized protein</fullName>
    </submittedName>
</protein>
<organism evidence="2 4">
    <name type="scientific">Azotobacter beijerinckii</name>
    <dbReference type="NCBI Taxonomy" id="170623"/>
    <lineage>
        <taxon>Bacteria</taxon>
        <taxon>Pseudomonadati</taxon>
        <taxon>Pseudomonadota</taxon>
        <taxon>Gammaproteobacteria</taxon>
        <taxon>Pseudomonadales</taxon>
        <taxon>Pseudomonadaceae</taxon>
        <taxon>Azotobacter</taxon>
    </lineage>
</organism>
<keyword evidence="3" id="KW-1185">Reference proteome</keyword>